<evidence type="ECO:0000256" key="1">
    <source>
        <dbReference type="SAM" id="MobiDB-lite"/>
    </source>
</evidence>
<feature type="compositionally biased region" description="Polar residues" evidence="1">
    <location>
        <begin position="201"/>
        <end position="213"/>
    </location>
</feature>
<dbReference type="Proteomes" id="UP000654075">
    <property type="component" value="Unassembled WGS sequence"/>
</dbReference>
<feature type="region of interest" description="Disordered" evidence="1">
    <location>
        <begin position="173"/>
        <end position="213"/>
    </location>
</feature>
<gene>
    <name evidence="2" type="ORF">PGLA1383_LOCUS42066</name>
</gene>
<name>A0A813GQ75_POLGL</name>
<proteinExistence type="predicted"/>
<reference evidence="2" key="1">
    <citation type="submission" date="2021-02" db="EMBL/GenBank/DDBJ databases">
        <authorList>
            <person name="Dougan E. K."/>
            <person name="Rhodes N."/>
            <person name="Thang M."/>
            <person name="Chan C."/>
        </authorList>
    </citation>
    <scope>NUCLEOTIDE SEQUENCE</scope>
</reference>
<feature type="compositionally biased region" description="Polar residues" evidence="1">
    <location>
        <begin position="74"/>
        <end position="87"/>
    </location>
</feature>
<evidence type="ECO:0000313" key="2">
    <source>
        <dbReference type="EMBL" id="CAE8624985.1"/>
    </source>
</evidence>
<organism evidence="2 3">
    <name type="scientific">Polarella glacialis</name>
    <name type="common">Dinoflagellate</name>
    <dbReference type="NCBI Taxonomy" id="89957"/>
    <lineage>
        <taxon>Eukaryota</taxon>
        <taxon>Sar</taxon>
        <taxon>Alveolata</taxon>
        <taxon>Dinophyceae</taxon>
        <taxon>Suessiales</taxon>
        <taxon>Suessiaceae</taxon>
        <taxon>Polarella</taxon>
    </lineage>
</organism>
<protein>
    <submittedName>
        <fullName evidence="2">Uncharacterized protein</fullName>
    </submittedName>
</protein>
<sequence length="213" mass="23338">MSEGTDAKCMHSSTDVAWLLFLRSRSCSRSRATARYCLTTMGSGGSAYVGQRGCNRHGQLNLQPVEEDSKSKSTSDAVHQPRSSPGSYRNGIFVFQSPADQKFFAETMDVSGERSERSPRWHPGSRGSFDFAKLTAKQKHKVLGNDLFFQDELWTQYGRPPSATLLTTGRLLMGPSPCTSAEKASTTAASSIPGRSRRSCNHSTASDSSSRRR</sequence>
<dbReference type="AlphaFoldDB" id="A0A813GQ75"/>
<dbReference type="EMBL" id="CAJNNV010028547">
    <property type="protein sequence ID" value="CAE8624985.1"/>
    <property type="molecule type" value="Genomic_DNA"/>
</dbReference>
<accession>A0A813GQ75</accession>
<feature type="region of interest" description="Disordered" evidence="1">
    <location>
        <begin position="64"/>
        <end position="90"/>
    </location>
</feature>
<keyword evidence="3" id="KW-1185">Reference proteome</keyword>
<feature type="compositionally biased region" description="Low complexity" evidence="1">
    <location>
        <begin position="179"/>
        <end position="191"/>
    </location>
</feature>
<evidence type="ECO:0000313" key="3">
    <source>
        <dbReference type="Proteomes" id="UP000654075"/>
    </source>
</evidence>
<comment type="caution">
    <text evidence="2">The sequence shown here is derived from an EMBL/GenBank/DDBJ whole genome shotgun (WGS) entry which is preliminary data.</text>
</comment>